<dbReference type="RefSeq" id="XP_038078984.1">
    <property type="nucleotide sequence ID" value="XM_038223056.1"/>
</dbReference>
<dbReference type="InterPro" id="IPR000082">
    <property type="entry name" value="SEA_dom"/>
</dbReference>
<feature type="transmembrane region" description="Helical" evidence="2">
    <location>
        <begin position="80"/>
        <end position="104"/>
    </location>
</feature>
<dbReference type="SUPFAM" id="SSF82671">
    <property type="entry name" value="SEA domain"/>
    <property type="match status" value="1"/>
</dbReference>
<dbReference type="InterPro" id="IPR000742">
    <property type="entry name" value="EGF"/>
</dbReference>
<reference evidence="4" key="1">
    <citation type="submission" date="2022-11" db="UniProtKB">
        <authorList>
            <consortium name="EnsemblMetazoa"/>
        </authorList>
    </citation>
    <scope>IDENTIFICATION</scope>
</reference>
<feature type="domain" description="SEA" evidence="3">
    <location>
        <begin position="119"/>
        <end position="232"/>
    </location>
</feature>
<dbReference type="AlphaFoldDB" id="A0A914BS34"/>
<feature type="region of interest" description="Disordered" evidence="1">
    <location>
        <begin position="324"/>
        <end position="473"/>
    </location>
</feature>
<dbReference type="PROSITE" id="PS01186">
    <property type="entry name" value="EGF_2"/>
    <property type="match status" value="1"/>
</dbReference>
<keyword evidence="2" id="KW-0472">Membrane</keyword>
<dbReference type="Gene3D" id="3.30.70.960">
    <property type="entry name" value="SEA domain"/>
    <property type="match status" value="1"/>
</dbReference>
<dbReference type="Pfam" id="PF01390">
    <property type="entry name" value="SEA"/>
    <property type="match status" value="1"/>
</dbReference>
<organism evidence="4 5">
    <name type="scientific">Patiria miniata</name>
    <name type="common">Bat star</name>
    <name type="synonym">Asterina miniata</name>
    <dbReference type="NCBI Taxonomy" id="46514"/>
    <lineage>
        <taxon>Eukaryota</taxon>
        <taxon>Metazoa</taxon>
        <taxon>Echinodermata</taxon>
        <taxon>Eleutherozoa</taxon>
        <taxon>Asterozoa</taxon>
        <taxon>Asteroidea</taxon>
        <taxon>Valvatacea</taxon>
        <taxon>Valvatida</taxon>
        <taxon>Asterinidae</taxon>
        <taxon>Patiria</taxon>
    </lineage>
</organism>
<dbReference type="OMA" id="QTTIITH"/>
<dbReference type="PROSITE" id="PS50024">
    <property type="entry name" value="SEA"/>
    <property type="match status" value="1"/>
</dbReference>
<accession>A0A914BS34</accession>
<dbReference type="EnsemblMetazoa" id="XM_038223056.1">
    <property type="protein sequence ID" value="XP_038078984.1"/>
    <property type="gene ID" value="LOC119746233"/>
</dbReference>
<feature type="compositionally biased region" description="Low complexity" evidence="1">
    <location>
        <begin position="324"/>
        <end position="460"/>
    </location>
</feature>
<keyword evidence="5" id="KW-1185">Reference proteome</keyword>
<evidence type="ECO:0000313" key="4">
    <source>
        <dbReference type="EnsemblMetazoa" id="XP_038078984.1"/>
    </source>
</evidence>
<evidence type="ECO:0000256" key="1">
    <source>
        <dbReference type="SAM" id="MobiDB-lite"/>
    </source>
</evidence>
<evidence type="ECO:0000259" key="3">
    <source>
        <dbReference type="PROSITE" id="PS50024"/>
    </source>
</evidence>
<dbReference type="GeneID" id="119746233"/>
<evidence type="ECO:0000256" key="2">
    <source>
        <dbReference type="SAM" id="Phobius"/>
    </source>
</evidence>
<proteinExistence type="predicted"/>
<name>A0A914BS34_PATMI</name>
<dbReference type="InterPro" id="IPR036364">
    <property type="entry name" value="SEA_dom_sf"/>
</dbReference>
<sequence length="473" mass="51226">MFRNTPPWIVRNPGADIVYEFNGPKGLPGTRRFHHWPRFGVEEDVIDMPLHDWGHIGPPRRDAMHYKRRGLSPEERVKRVILCFILAVVVVVLLVGGVLFPVIFLSSQPTARERAAMTPEIEFVGGIVTFDLDYNPAYNDPTSVEYQDLVQNFIAEMDNLLRNDAAYQETVVHEVTEGSVGIRFECIYTQGTNADIPFKETFREKLEEQAQTGNLGQFVFVPATLVIFDVCNLYCFNGGTVNRAIDVCACTCPVGFLPPSCQAPTTIAIPTQSVTTTGMALTSAMSAGIITTTSSVNPTVAALPGTTSKQMTSVLPVTTVTPTTELPTTTVTPTTELPTTTVKPTTELPTTTPVKPTTELPTTTVKPTTEVPTTTESSTTTEIPTTTESQTTTEFPTTTELSTTTEIPTTTELPTTTEIPTTTELSTTTEILTTELPTTEIPTTTELSTTTEIPTTTESPAPAPPLPPPPPAS</sequence>
<evidence type="ECO:0000313" key="5">
    <source>
        <dbReference type="Proteomes" id="UP000887568"/>
    </source>
</evidence>
<feature type="compositionally biased region" description="Pro residues" evidence="1">
    <location>
        <begin position="461"/>
        <end position="473"/>
    </location>
</feature>
<keyword evidence="2" id="KW-0812">Transmembrane</keyword>
<keyword evidence="2" id="KW-1133">Transmembrane helix</keyword>
<dbReference type="Proteomes" id="UP000887568">
    <property type="component" value="Unplaced"/>
</dbReference>
<protein>
    <recommendedName>
        <fullName evidence="3">SEA domain-containing protein</fullName>
    </recommendedName>
</protein>